<protein>
    <submittedName>
        <fullName evidence="6">DoxX-like protein</fullName>
    </submittedName>
</protein>
<evidence type="ECO:0000256" key="2">
    <source>
        <dbReference type="ARBA" id="ARBA00022692"/>
    </source>
</evidence>
<feature type="transmembrane region" description="Helical" evidence="5">
    <location>
        <begin position="7"/>
        <end position="26"/>
    </location>
</feature>
<sequence>MKKEYTTYYVFLGLFSTMILASLYKHLFAYDAMVYEYAKLGYPEHLVKPLAIAQFIGLCLIFYNKSKRLLEWAYAGFILNLVFAIIAHCVSKYGNGAPAVICLVLLFTTYFLGKRRKSEKQHEKSPFHVQGA</sequence>
<dbReference type="InterPro" id="IPR032808">
    <property type="entry name" value="DoxX"/>
</dbReference>
<keyword evidence="7" id="KW-1185">Reference proteome</keyword>
<dbReference type="GO" id="GO:0016020">
    <property type="term" value="C:membrane"/>
    <property type="evidence" value="ECO:0007669"/>
    <property type="project" value="UniProtKB-SubCell"/>
</dbReference>
<dbReference type="OrthoDB" id="7960583at2"/>
<dbReference type="RefSeq" id="WP_106147790.1">
    <property type="nucleotide sequence ID" value="NZ_PVYX01000003.1"/>
</dbReference>
<gene>
    <name evidence="6" type="ORF">CLV81_3971</name>
</gene>
<evidence type="ECO:0000256" key="5">
    <source>
        <dbReference type="SAM" id="Phobius"/>
    </source>
</evidence>
<keyword evidence="2 5" id="KW-0812">Transmembrane</keyword>
<name>A0A2T0M6F0_9FLAO</name>
<keyword evidence="4 5" id="KW-0472">Membrane</keyword>
<feature type="transmembrane region" description="Helical" evidence="5">
    <location>
        <begin position="72"/>
        <end position="90"/>
    </location>
</feature>
<feature type="transmembrane region" description="Helical" evidence="5">
    <location>
        <begin position="96"/>
        <end position="113"/>
    </location>
</feature>
<feature type="transmembrane region" description="Helical" evidence="5">
    <location>
        <begin position="46"/>
        <end position="63"/>
    </location>
</feature>
<evidence type="ECO:0000313" key="7">
    <source>
        <dbReference type="Proteomes" id="UP000237640"/>
    </source>
</evidence>
<organism evidence="6 7">
    <name type="scientific">Flagellimonas meridianipacifica</name>
    <dbReference type="NCBI Taxonomy" id="1080225"/>
    <lineage>
        <taxon>Bacteria</taxon>
        <taxon>Pseudomonadati</taxon>
        <taxon>Bacteroidota</taxon>
        <taxon>Flavobacteriia</taxon>
        <taxon>Flavobacteriales</taxon>
        <taxon>Flavobacteriaceae</taxon>
        <taxon>Flagellimonas</taxon>
    </lineage>
</organism>
<evidence type="ECO:0000256" key="1">
    <source>
        <dbReference type="ARBA" id="ARBA00004141"/>
    </source>
</evidence>
<evidence type="ECO:0000256" key="3">
    <source>
        <dbReference type="ARBA" id="ARBA00022989"/>
    </source>
</evidence>
<dbReference type="Pfam" id="PF13564">
    <property type="entry name" value="DoxX_2"/>
    <property type="match status" value="1"/>
</dbReference>
<accession>A0A2T0M6F0</accession>
<keyword evidence="3 5" id="KW-1133">Transmembrane helix</keyword>
<proteinExistence type="predicted"/>
<dbReference type="AlphaFoldDB" id="A0A2T0M6F0"/>
<evidence type="ECO:0000256" key="4">
    <source>
        <dbReference type="ARBA" id="ARBA00023136"/>
    </source>
</evidence>
<dbReference type="Proteomes" id="UP000237640">
    <property type="component" value="Unassembled WGS sequence"/>
</dbReference>
<comment type="subcellular location">
    <subcellularLocation>
        <location evidence="1">Membrane</location>
        <topology evidence="1">Multi-pass membrane protein</topology>
    </subcellularLocation>
</comment>
<reference evidence="6 7" key="1">
    <citation type="submission" date="2018-03" db="EMBL/GenBank/DDBJ databases">
        <title>Genomic Encyclopedia of Archaeal and Bacterial Type Strains, Phase II (KMG-II): from individual species to whole genera.</title>
        <authorList>
            <person name="Goeker M."/>
        </authorList>
    </citation>
    <scope>NUCLEOTIDE SEQUENCE [LARGE SCALE GENOMIC DNA]</scope>
    <source>
        <strain evidence="6 7">DSM 25027</strain>
    </source>
</reference>
<evidence type="ECO:0000313" key="6">
    <source>
        <dbReference type="EMBL" id="PRX53070.1"/>
    </source>
</evidence>
<dbReference type="EMBL" id="PVYX01000003">
    <property type="protein sequence ID" value="PRX53070.1"/>
    <property type="molecule type" value="Genomic_DNA"/>
</dbReference>
<comment type="caution">
    <text evidence="6">The sequence shown here is derived from an EMBL/GenBank/DDBJ whole genome shotgun (WGS) entry which is preliminary data.</text>
</comment>